<dbReference type="AlphaFoldDB" id="A0A3B0ZLG5"/>
<dbReference type="InterPro" id="IPR020056">
    <property type="entry name" value="Rbsml_bL25/Gln-tRNA_synth_N"/>
</dbReference>
<dbReference type="InterPro" id="IPR020057">
    <property type="entry name" value="Ribosomal_bL25_b-dom"/>
</dbReference>
<reference evidence="8" key="1">
    <citation type="submission" date="2018-06" db="EMBL/GenBank/DDBJ databases">
        <authorList>
            <person name="Zhirakovskaya E."/>
        </authorList>
    </citation>
    <scope>NUCLEOTIDE SEQUENCE</scope>
</reference>
<feature type="domain" description="Large ribosomal subunit protein bL25 beta" evidence="7">
    <location>
        <begin position="104"/>
        <end position="191"/>
    </location>
</feature>
<dbReference type="GO" id="GO:0006412">
    <property type="term" value="P:translation"/>
    <property type="evidence" value="ECO:0007669"/>
    <property type="project" value="InterPro"/>
</dbReference>
<dbReference type="NCBIfam" id="NF004612">
    <property type="entry name" value="PRK05943.1"/>
    <property type="match status" value="1"/>
</dbReference>
<dbReference type="Pfam" id="PF01386">
    <property type="entry name" value="Ribosomal_L25p"/>
    <property type="match status" value="1"/>
</dbReference>
<dbReference type="NCBIfam" id="NF004128">
    <property type="entry name" value="PRK05618.1-2"/>
    <property type="match status" value="1"/>
</dbReference>
<dbReference type="GO" id="GO:0003735">
    <property type="term" value="F:structural constituent of ribosome"/>
    <property type="evidence" value="ECO:0007669"/>
    <property type="project" value="InterPro"/>
</dbReference>
<dbReference type="NCBIfam" id="NF004130">
    <property type="entry name" value="PRK05618.1-5"/>
    <property type="match status" value="1"/>
</dbReference>
<evidence type="ECO:0000259" key="6">
    <source>
        <dbReference type="Pfam" id="PF01386"/>
    </source>
</evidence>
<evidence type="ECO:0000256" key="5">
    <source>
        <dbReference type="SAM" id="MobiDB-lite"/>
    </source>
</evidence>
<evidence type="ECO:0000256" key="3">
    <source>
        <dbReference type="ARBA" id="ARBA00022980"/>
    </source>
</evidence>
<dbReference type="GO" id="GO:0008097">
    <property type="term" value="F:5S rRNA binding"/>
    <property type="evidence" value="ECO:0007669"/>
    <property type="project" value="InterPro"/>
</dbReference>
<dbReference type="PANTHER" id="PTHR33284">
    <property type="entry name" value="RIBOSOMAL PROTEIN L25/GLN-TRNA SYNTHETASE, ANTI-CODON-BINDING DOMAIN-CONTAINING PROTEIN"/>
    <property type="match status" value="1"/>
</dbReference>
<dbReference type="Gene3D" id="2.170.120.20">
    <property type="entry name" value="Ribosomal protein L25, beta domain"/>
    <property type="match status" value="1"/>
</dbReference>
<keyword evidence="1" id="KW-0699">rRNA-binding</keyword>
<dbReference type="SUPFAM" id="SSF50715">
    <property type="entry name" value="Ribosomal protein L25-like"/>
    <property type="match status" value="1"/>
</dbReference>
<dbReference type="GO" id="GO:0022625">
    <property type="term" value="C:cytosolic large ribosomal subunit"/>
    <property type="evidence" value="ECO:0007669"/>
    <property type="project" value="TreeGrafter"/>
</dbReference>
<dbReference type="PANTHER" id="PTHR33284:SF1">
    <property type="entry name" value="RIBOSOMAL PROTEIN L25_GLN-TRNA SYNTHETASE, ANTI-CODON-BINDING DOMAIN-CONTAINING PROTEIN"/>
    <property type="match status" value="1"/>
</dbReference>
<feature type="region of interest" description="Disordered" evidence="5">
    <location>
        <begin position="185"/>
        <end position="217"/>
    </location>
</feature>
<accession>A0A3B0ZLG5</accession>
<protein>
    <submittedName>
        <fullName evidence="8">LSU ribosomal protein L25p</fullName>
    </submittedName>
</protein>
<evidence type="ECO:0000256" key="4">
    <source>
        <dbReference type="ARBA" id="ARBA00023274"/>
    </source>
</evidence>
<dbReference type="InterPro" id="IPR029751">
    <property type="entry name" value="Ribosomal_L25_dom"/>
</dbReference>
<evidence type="ECO:0000259" key="7">
    <source>
        <dbReference type="Pfam" id="PF14693"/>
    </source>
</evidence>
<dbReference type="HAMAP" id="MF_01334">
    <property type="entry name" value="Ribosomal_bL25_CTC"/>
    <property type="match status" value="1"/>
</dbReference>
<keyword evidence="4" id="KW-0687">Ribonucleoprotein</keyword>
<name>A0A3B0ZLG5_9ZZZZ</name>
<dbReference type="NCBIfam" id="TIGR00731">
    <property type="entry name" value="bL25_bact_ctc"/>
    <property type="match status" value="1"/>
</dbReference>
<dbReference type="Pfam" id="PF14693">
    <property type="entry name" value="Ribosomal_TL5_C"/>
    <property type="match status" value="1"/>
</dbReference>
<evidence type="ECO:0000313" key="8">
    <source>
        <dbReference type="EMBL" id="VAW87059.1"/>
    </source>
</evidence>
<dbReference type="Gene3D" id="2.40.240.10">
    <property type="entry name" value="Ribosomal Protein L25, Chain P"/>
    <property type="match status" value="1"/>
</dbReference>
<keyword evidence="2" id="KW-0694">RNA-binding</keyword>
<evidence type="ECO:0000256" key="2">
    <source>
        <dbReference type="ARBA" id="ARBA00022884"/>
    </source>
</evidence>
<dbReference type="InterPro" id="IPR037121">
    <property type="entry name" value="Ribosomal_bL25_C"/>
</dbReference>
<dbReference type="InterPro" id="IPR011035">
    <property type="entry name" value="Ribosomal_bL25/Gln-tRNA_synth"/>
</dbReference>
<evidence type="ECO:0000256" key="1">
    <source>
        <dbReference type="ARBA" id="ARBA00022730"/>
    </source>
</evidence>
<dbReference type="EMBL" id="UOFP01000169">
    <property type="protein sequence ID" value="VAW87059.1"/>
    <property type="molecule type" value="Genomic_DNA"/>
</dbReference>
<gene>
    <name evidence="8" type="ORF">MNBD_GAMMA18-1835</name>
</gene>
<sequence length="217" mass="23320">MSTVDFSLDVALRTDLGKGASRRLRLTNLVPGIIYGGKEEPTSVSILHNVLARKLQDEAFYSHILTINVDGKACKAVLKDLHRHPARDAILHFDLQRVSDNDIIHMHVPIHFVNEESAPGVKEGGQVVHACSNLNIACKAKALPEFIEVDMSALEIGGSIHLSEVTLPEGVSLVELAHGEGHDQSIVSIKAKGGGSEEEENVDDAAEAEGETEAPAE</sequence>
<dbReference type="InterPro" id="IPR001021">
    <property type="entry name" value="Ribosomal_bL25_long"/>
</dbReference>
<dbReference type="InterPro" id="IPR020930">
    <property type="entry name" value="Ribosomal_uL5_bac-type"/>
</dbReference>
<keyword evidence="3 8" id="KW-0689">Ribosomal protein</keyword>
<feature type="compositionally biased region" description="Acidic residues" evidence="5">
    <location>
        <begin position="196"/>
        <end position="217"/>
    </location>
</feature>
<proteinExistence type="inferred from homology"/>
<feature type="domain" description="Large ribosomal subunit protein bL25 L25" evidence="6">
    <location>
        <begin position="8"/>
        <end position="95"/>
    </location>
</feature>
<organism evidence="8">
    <name type="scientific">hydrothermal vent metagenome</name>
    <dbReference type="NCBI Taxonomy" id="652676"/>
    <lineage>
        <taxon>unclassified sequences</taxon>
        <taxon>metagenomes</taxon>
        <taxon>ecological metagenomes</taxon>
    </lineage>
</organism>
<dbReference type="CDD" id="cd00495">
    <property type="entry name" value="Ribosomal_L25_TL5_CTC"/>
    <property type="match status" value="1"/>
</dbReference>